<protein>
    <recommendedName>
        <fullName evidence="9">Cleavage/polyadenylation specificity factor A subunit C-terminal domain-containing protein</fullName>
    </recommendedName>
</protein>
<dbReference type="OrthoDB" id="6109at2759"/>
<feature type="compositionally biased region" description="Acidic residues" evidence="3">
    <location>
        <begin position="449"/>
        <end position="461"/>
    </location>
</feature>
<dbReference type="Pfam" id="PF23726">
    <property type="entry name" value="Beta-prop_RSE1_2nd"/>
    <property type="match status" value="1"/>
</dbReference>
<dbReference type="GO" id="GO:0005634">
    <property type="term" value="C:nucleus"/>
    <property type="evidence" value="ECO:0007669"/>
    <property type="project" value="UniProtKB-SubCell"/>
</dbReference>
<dbReference type="Pfam" id="PF10433">
    <property type="entry name" value="Beta-prop_RSE1_1st"/>
    <property type="match status" value="1"/>
</dbReference>
<organism evidence="7 8">
    <name type="scientific">Friedmanniomyces endolithicus</name>
    <dbReference type="NCBI Taxonomy" id="329885"/>
    <lineage>
        <taxon>Eukaryota</taxon>
        <taxon>Fungi</taxon>
        <taxon>Dikarya</taxon>
        <taxon>Ascomycota</taxon>
        <taxon>Pezizomycotina</taxon>
        <taxon>Dothideomycetes</taxon>
        <taxon>Dothideomycetidae</taxon>
        <taxon>Mycosphaerellales</taxon>
        <taxon>Teratosphaeriaceae</taxon>
        <taxon>Friedmanniomyces</taxon>
    </lineage>
</organism>
<dbReference type="Pfam" id="PF03178">
    <property type="entry name" value="CPSF_A"/>
    <property type="match status" value="1"/>
</dbReference>
<feature type="region of interest" description="Disordered" evidence="3">
    <location>
        <begin position="434"/>
        <end position="461"/>
    </location>
</feature>
<dbReference type="InterPro" id="IPR050358">
    <property type="entry name" value="RSE1/DDB1/CFT1"/>
</dbReference>
<reference evidence="7 8" key="1">
    <citation type="submission" date="2017-03" db="EMBL/GenBank/DDBJ databases">
        <title>Genomes of endolithic fungi from Antarctica.</title>
        <authorList>
            <person name="Coleine C."/>
            <person name="Masonjones S."/>
            <person name="Stajich J.E."/>
        </authorList>
    </citation>
    <scope>NUCLEOTIDE SEQUENCE [LARGE SCALE GENOMIC DNA]</scope>
    <source>
        <strain evidence="7 8">CCFEE 5311</strain>
    </source>
</reference>
<dbReference type="STRING" id="329885.A0A4U0URH9"/>
<evidence type="ECO:0000256" key="3">
    <source>
        <dbReference type="SAM" id="MobiDB-lite"/>
    </source>
</evidence>
<comment type="caution">
    <text evidence="7">The sequence shown here is derived from an EMBL/GenBank/DDBJ whole genome shotgun (WGS) entry which is preliminary data.</text>
</comment>
<dbReference type="InterPro" id="IPR004871">
    <property type="entry name" value="RSE1/DDB1/CPSF1_C"/>
</dbReference>
<evidence type="ECO:0000256" key="2">
    <source>
        <dbReference type="ARBA" id="ARBA00023242"/>
    </source>
</evidence>
<evidence type="ECO:0000259" key="6">
    <source>
        <dbReference type="Pfam" id="PF23726"/>
    </source>
</evidence>
<dbReference type="GO" id="GO:0003676">
    <property type="term" value="F:nucleic acid binding"/>
    <property type="evidence" value="ECO:0007669"/>
    <property type="project" value="InterPro"/>
</dbReference>
<accession>A0A4U0URH9</accession>
<dbReference type="Proteomes" id="UP000310066">
    <property type="component" value="Unassembled WGS sequence"/>
</dbReference>
<dbReference type="InterPro" id="IPR015943">
    <property type="entry name" value="WD40/YVTN_repeat-like_dom_sf"/>
</dbReference>
<dbReference type="InterPro" id="IPR018846">
    <property type="entry name" value="Beta-prop_RSE1/DDB1/CPSF1_1st"/>
</dbReference>
<evidence type="ECO:0000313" key="8">
    <source>
        <dbReference type="Proteomes" id="UP000310066"/>
    </source>
</evidence>
<name>A0A4U0URH9_9PEZI</name>
<feature type="domain" description="RSE1/DDB1/CPSF1 second beta-propeller" evidence="6">
    <location>
        <begin position="543"/>
        <end position="911"/>
    </location>
</feature>
<proteinExistence type="predicted"/>
<feature type="domain" description="RSE1/DDB1/CPSF1 first beta-propeller" evidence="5">
    <location>
        <begin position="12"/>
        <end position="436"/>
    </location>
</feature>
<gene>
    <name evidence="7" type="ORF">B0A54_09523</name>
</gene>
<dbReference type="PANTHER" id="PTHR10644">
    <property type="entry name" value="DNA REPAIR/RNA PROCESSING CPSF FAMILY"/>
    <property type="match status" value="1"/>
</dbReference>
<evidence type="ECO:0000256" key="1">
    <source>
        <dbReference type="ARBA" id="ARBA00004123"/>
    </source>
</evidence>
<dbReference type="Gene3D" id="2.130.10.10">
    <property type="entry name" value="YVTN repeat-like/Quinoprotein amine dehydrogenase"/>
    <property type="match status" value="2"/>
</dbReference>
<evidence type="ECO:0008006" key="9">
    <source>
        <dbReference type="Google" id="ProtNLM"/>
    </source>
</evidence>
<evidence type="ECO:0000259" key="4">
    <source>
        <dbReference type="Pfam" id="PF03178"/>
    </source>
</evidence>
<dbReference type="EMBL" id="NAJP01000044">
    <property type="protein sequence ID" value="TKA38588.1"/>
    <property type="molecule type" value="Genomic_DNA"/>
</dbReference>
<evidence type="ECO:0000313" key="7">
    <source>
        <dbReference type="EMBL" id="TKA38588.1"/>
    </source>
</evidence>
<dbReference type="InterPro" id="IPR058543">
    <property type="entry name" value="Beta-prop_RSE1/DDB1/CPSF1_2nd"/>
</dbReference>
<feature type="region of interest" description="Disordered" evidence="3">
    <location>
        <begin position="173"/>
        <end position="196"/>
    </location>
</feature>
<keyword evidence="2" id="KW-0539">Nucleus</keyword>
<evidence type="ECO:0000259" key="5">
    <source>
        <dbReference type="Pfam" id="PF10433"/>
    </source>
</evidence>
<feature type="domain" description="RSE1/DDB1/CPSF1 C-terminal" evidence="4">
    <location>
        <begin position="982"/>
        <end position="1334"/>
    </location>
</feature>
<sequence length="1371" mass="147556">MQCYTELLPPTAVTHALALPFLTPAANNLVVAKSSLLQIFDIISAPNTTTARLSLIAEYPLSGTPTALRSLALPTTPTGGHALLLAFKDARLSLVEWDPANHRISTISIHYYEGENVALPPFGPSLKTCDSVLTVDPSSRCAALKFGARHLAILPFRGWGDELVEDADAEGEADLGDMDTGEPAASKRTATLDNGTDHRTLTPYKSSFVLPMTTLDPALTHPVHLAFLHEYREPTFGILSASLQPSLSLLEERKDCLTYSVFTLDLSQRASTNLISVPKLPSDLWRVIPLALPVGGALLVGTNELVHVDQNGKTSAVGVNEFARKASGFSMTDQSSLNMRLEDCEIEVLDPQTGDLVIVLRDGTLAVLSFKLLGRNVGGLTITHVSAEQGGQVNASAPSCVTAMQGQHLFIGREDGNSSLLHWQKDTLAPLSKKRSHAQMLDQPPAAVAEDDEEAAEDVDEDDLYAPTAESVKRVASVSKLAAVEAGSTYRFDLRDELRSLGPINDFCLGKSPKAGAEKLELMAGVGRGNASRLAFLHREIIPEEIRTRDLSNVRDAWSVSIQPKDPSESSDDASAKPNEQLFFVYDGDTTRPYKRANDSMVEMTDTSFESDGPPPLTISTLANDTIIVRARRTEITTYDTDLGLNQIIPMSDDEGDTELNVVATSFCDPYLLVLRDDSSIVILKVDRQGDLEPLDLQGTAVGEGRWLSGCLYAAASHESHSHGLGHEPAAWLLNGEGGLHCFALPDLREVYAAPTLPFLPPVLSADAPQRRGGKVALTELLVTDLGTEELHRPYMIVRSSLDDLTLYEPFHHDATTTSASLAGKDNGFEGLRFRKVPTSYVPKYDEGLDNSDGSDAGRPAPLRAVRVTGRSMMLVPGQAPSLLIKEAVGQPKFLGLRTGGKVNAFVPLQTTAQVTAESGNPHFALVDAHGKLKEFRLPVDGNTGYETGWSVHTVPLALPTDDGERALEVRHVAFHEARNVVHLLSATTHRIIESVSMPYGETVTSMKVLPLEASERTHEQRSMIVIGTATIRGEDLPAKGALTVLDIIDVVPDPDRPESGIKMKAVAREDTKGAITALEAFGDCGLVGTAQGQKIMIRGLKEDGSCLPVAFLDAQTYITTLRTFGRSGLWLAGDAWKGLWFGGFIEEPYKLNVLGKSRTQMEVMAAEFLPFDGQLFVVVVDAEMDLHCLQYDPEDAKTLSGQRLLHRGTFHLGHFPTPAGGMMVLPSTLAPMSEQTAVTNGNGLANGHQNSEKAAAAREDPPKLFQILTTFHSGAIGLLTPLDETTYRRLSGLQAQLTSLLEHAAGLNPRAFRAAVGSEGRGGVVDGSLVQRIGELGAARRAEVLGRAGGDGWSLRSDLEVLGGGGLGYL</sequence>
<comment type="subcellular location">
    <subcellularLocation>
        <location evidence="1">Nucleus</location>
    </subcellularLocation>
</comment>